<evidence type="ECO:0000313" key="4">
    <source>
        <dbReference type="Proteomes" id="UP000024284"/>
    </source>
</evidence>
<dbReference type="AlphaFoldDB" id="A0A086PC05"/>
<keyword evidence="3" id="KW-0456">Lyase</keyword>
<dbReference type="eggNOG" id="COG1024">
    <property type="taxonomic scope" value="Bacteria"/>
</dbReference>
<dbReference type="STRING" id="76947.GCA_002080435_04058"/>
<organism evidence="3 4">
    <name type="scientific">Sphingobium herbicidovorans (strain ATCC 700291 / DSM 11019 / CCUG 56400 / KCTC 2939 / LMG 18315 / NBRC 16415 / MH)</name>
    <name type="common">Sphingomonas herbicidovorans</name>
    <dbReference type="NCBI Taxonomy" id="1219045"/>
    <lineage>
        <taxon>Bacteria</taxon>
        <taxon>Pseudomonadati</taxon>
        <taxon>Pseudomonadota</taxon>
        <taxon>Alphaproteobacteria</taxon>
        <taxon>Sphingomonadales</taxon>
        <taxon>Sphingomonadaceae</taxon>
        <taxon>Sphingobium</taxon>
    </lineage>
</organism>
<proteinExistence type="inferred from homology"/>
<evidence type="ECO:0000256" key="2">
    <source>
        <dbReference type="RuleBase" id="RU003707"/>
    </source>
</evidence>
<comment type="caution">
    <text evidence="3">The sequence shown here is derived from an EMBL/GenBank/DDBJ whole genome shotgun (WGS) entry which is preliminary data.</text>
</comment>
<dbReference type="Gene3D" id="3.90.226.10">
    <property type="entry name" value="2-enoyl-CoA Hydratase, Chain A, domain 1"/>
    <property type="match status" value="1"/>
</dbReference>
<name>A0A086PC05_SPHHM</name>
<dbReference type="SUPFAM" id="SSF52096">
    <property type="entry name" value="ClpP/crotonase"/>
    <property type="match status" value="1"/>
</dbReference>
<sequence length="252" mass="26312">MPVNFEIINGVATITIDRPEARNSIDREAAIAIDAAIKQIESDSAIRVGIITGAGGNFCAGMDLKAFLRGETVRLPDSGFAGVTQAKRTKPLIAAVEGYALAGGFEIALACDMVVASEEAQFGLTEAKRGLVANAGGLVRLPRQLPIKIATQLVLVGDLHPASLLATHGLINVVTPKGGALDGALELARKIAANGPLAVAVGRQVLNESLEWPADELFDRQNAITAAVFASEDAKEGARAFAEKRAPVWRGV</sequence>
<dbReference type="GO" id="GO:0004300">
    <property type="term" value="F:enoyl-CoA hydratase activity"/>
    <property type="evidence" value="ECO:0007669"/>
    <property type="project" value="UniProtKB-EC"/>
</dbReference>
<dbReference type="PROSITE" id="PS00166">
    <property type="entry name" value="ENOYL_COA_HYDRATASE"/>
    <property type="match status" value="1"/>
</dbReference>
<gene>
    <name evidence="3" type="ORF">BV98_001290</name>
</gene>
<dbReference type="PANTHER" id="PTHR43802">
    <property type="entry name" value="ENOYL-COA HYDRATASE"/>
    <property type="match status" value="1"/>
</dbReference>
<dbReference type="PATRIC" id="fig|1219045.3.peg.1320"/>
<evidence type="ECO:0000256" key="1">
    <source>
        <dbReference type="ARBA" id="ARBA00005254"/>
    </source>
</evidence>
<dbReference type="NCBIfam" id="NF006100">
    <property type="entry name" value="PRK08252.1"/>
    <property type="match status" value="1"/>
</dbReference>
<dbReference type="Proteomes" id="UP000024284">
    <property type="component" value="Unassembled WGS sequence"/>
</dbReference>
<dbReference type="PANTHER" id="PTHR43802:SF1">
    <property type="entry name" value="IP11341P-RELATED"/>
    <property type="match status" value="1"/>
</dbReference>
<dbReference type="CDD" id="cd06558">
    <property type="entry name" value="crotonase-like"/>
    <property type="match status" value="1"/>
</dbReference>
<dbReference type="InterPro" id="IPR029045">
    <property type="entry name" value="ClpP/crotonase-like_dom_sf"/>
</dbReference>
<dbReference type="RefSeq" id="WP_037463798.1">
    <property type="nucleotide sequence ID" value="NZ_BCZD01000023.1"/>
</dbReference>
<dbReference type="Pfam" id="PF00378">
    <property type="entry name" value="ECH_1"/>
    <property type="match status" value="1"/>
</dbReference>
<dbReference type="InterPro" id="IPR014748">
    <property type="entry name" value="Enoyl-CoA_hydra_C"/>
</dbReference>
<dbReference type="InterPro" id="IPR018376">
    <property type="entry name" value="Enoyl-CoA_hyd/isom_CS"/>
</dbReference>
<protein>
    <submittedName>
        <fullName evidence="3">Enoyl-CoA hydratase</fullName>
        <ecNumber evidence="3">4.2.1.17</ecNumber>
    </submittedName>
</protein>
<dbReference type="InterPro" id="IPR001753">
    <property type="entry name" value="Enoyl-CoA_hydra/iso"/>
</dbReference>
<comment type="similarity">
    <text evidence="1 2">Belongs to the enoyl-CoA hydratase/isomerase family.</text>
</comment>
<reference evidence="3" key="1">
    <citation type="submission" date="2014-08" db="EMBL/GenBank/DDBJ databases">
        <title>Draft genome sequences of Sphingobium herbicidovorans.</title>
        <authorList>
            <person name="Gan H.M."/>
            <person name="Gan H.Y."/>
            <person name="Savka M.A."/>
        </authorList>
    </citation>
    <scope>NUCLEOTIDE SEQUENCE [LARGE SCALE GENOMIC DNA]</scope>
    <source>
        <strain evidence="3">NBRC 16415</strain>
    </source>
</reference>
<dbReference type="EC" id="4.2.1.17" evidence="3"/>
<accession>A0A086PC05</accession>
<evidence type="ECO:0000313" key="3">
    <source>
        <dbReference type="EMBL" id="KFG90923.1"/>
    </source>
</evidence>
<keyword evidence="4" id="KW-1185">Reference proteome</keyword>
<dbReference type="EMBL" id="JFZA02000008">
    <property type="protein sequence ID" value="KFG90923.1"/>
    <property type="molecule type" value="Genomic_DNA"/>
</dbReference>
<dbReference type="Gene3D" id="1.10.12.10">
    <property type="entry name" value="Lyase 2-enoyl-coa Hydratase, Chain A, domain 2"/>
    <property type="match status" value="1"/>
</dbReference>